<dbReference type="GO" id="GO:0005525">
    <property type="term" value="F:GTP binding"/>
    <property type="evidence" value="ECO:0007669"/>
    <property type="project" value="InterPro"/>
</dbReference>
<evidence type="ECO:0000256" key="1">
    <source>
        <dbReference type="ARBA" id="ARBA00022741"/>
    </source>
</evidence>
<dbReference type="SUPFAM" id="SSF52540">
    <property type="entry name" value="P-loop containing nucleoside triphosphate hydrolases"/>
    <property type="match status" value="1"/>
</dbReference>
<keyword evidence="4" id="KW-1185">Reference proteome</keyword>
<dbReference type="PRINTS" id="PR00449">
    <property type="entry name" value="RASTRNSFRMNG"/>
</dbReference>
<dbReference type="Gene3D" id="3.40.50.300">
    <property type="entry name" value="P-loop containing nucleotide triphosphate hydrolases"/>
    <property type="match status" value="1"/>
</dbReference>
<dbReference type="EMBL" id="JAAPAO010000313">
    <property type="protein sequence ID" value="KAF4663566.1"/>
    <property type="molecule type" value="Genomic_DNA"/>
</dbReference>
<organism evidence="3 4">
    <name type="scientific">Perkinsus chesapeaki</name>
    <name type="common">Clam parasite</name>
    <name type="synonym">Perkinsus andrewsi</name>
    <dbReference type="NCBI Taxonomy" id="330153"/>
    <lineage>
        <taxon>Eukaryota</taxon>
        <taxon>Sar</taxon>
        <taxon>Alveolata</taxon>
        <taxon>Perkinsozoa</taxon>
        <taxon>Perkinsea</taxon>
        <taxon>Perkinsida</taxon>
        <taxon>Perkinsidae</taxon>
        <taxon>Perkinsus</taxon>
    </lineage>
</organism>
<dbReference type="PROSITE" id="PS51419">
    <property type="entry name" value="RAB"/>
    <property type="match status" value="1"/>
</dbReference>
<name>A0A7J6LWL1_PERCH</name>
<dbReference type="SMART" id="SM00175">
    <property type="entry name" value="RAB"/>
    <property type="match status" value="1"/>
</dbReference>
<accession>A0A7J6LWL1</accession>
<comment type="caution">
    <text evidence="3">The sequence shown here is derived from an EMBL/GenBank/DDBJ whole genome shotgun (WGS) entry which is preliminary data.</text>
</comment>
<dbReference type="GO" id="GO:0003924">
    <property type="term" value="F:GTPase activity"/>
    <property type="evidence" value="ECO:0007669"/>
    <property type="project" value="InterPro"/>
</dbReference>
<dbReference type="AlphaFoldDB" id="A0A7J6LWL1"/>
<feature type="compositionally biased region" description="Basic residues" evidence="2">
    <location>
        <begin position="263"/>
        <end position="281"/>
    </location>
</feature>
<feature type="region of interest" description="Disordered" evidence="2">
    <location>
        <begin position="1"/>
        <end position="24"/>
    </location>
</feature>
<dbReference type="InterPro" id="IPR027417">
    <property type="entry name" value="P-loop_NTPase"/>
</dbReference>
<proteinExistence type="predicted"/>
<dbReference type="InterPro" id="IPR001806">
    <property type="entry name" value="Small_GTPase"/>
</dbReference>
<evidence type="ECO:0000256" key="2">
    <source>
        <dbReference type="SAM" id="MobiDB-lite"/>
    </source>
</evidence>
<keyword evidence="1" id="KW-0547">Nucleotide-binding</keyword>
<evidence type="ECO:0000313" key="3">
    <source>
        <dbReference type="EMBL" id="KAF4663566.1"/>
    </source>
</evidence>
<dbReference type="PANTHER" id="PTHR47978">
    <property type="match status" value="1"/>
</dbReference>
<feature type="region of interest" description="Disordered" evidence="2">
    <location>
        <begin position="257"/>
        <end position="296"/>
    </location>
</feature>
<gene>
    <name evidence="3" type="ORF">FOL47_005685</name>
</gene>
<dbReference type="Proteomes" id="UP000591131">
    <property type="component" value="Unassembled WGS sequence"/>
</dbReference>
<feature type="compositionally biased region" description="Low complexity" evidence="2">
    <location>
        <begin position="8"/>
        <end position="22"/>
    </location>
</feature>
<dbReference type="OrthoDB" id="5976022at2759"/>
<dbReference type="Pfam" id="PF00071">
    <property type="entry name" value="Ras"/>
    <property type="match status" value="1"/>
</dbReference>
<evidence type="ECO:0000313" key="4">
    <source>
        <dbReference type="Proteomes" id="UP000591131"/>
    </source>
</evidence>
<protein>
    <submittedName>
        <fullName evidence="3">Uncharacterized protein</fullName>
    </submittedName>
</protein>
<sequence length="296" mass="31842">MSHKGDLDSSSSVSSCPSEIDSPGPMDLPKFKIVVIGPPSAGKNALIHRFVTDRFLTADDHECEVGVSFMRKTVAIPPGVHIMLKCHDRAMKLGSPCVEVSFDASSGDQLAVTTDCQACWLQSTITEPDSNGVWAINFKEDLISMMPHVLHGASGAVIVYDNSNDEESNNYTEVHKMLNLVHDIEPGIPVAFAASKSDLGSAISDNGATLFHSFDSSGAPSLSSMNPLLGFYPTSALTGDGVWDVFLAVAEAAHRKTPGGVKISKRRSRSSGQRKRHKKHGSSLSKAIRSLSKHWR</sequence>
<reference evidence="3 4" key="1">
    <citation type="submission" date="2020-04" db="EMBL/GenBank/DDBJ databases">
        <title>Perkinsus chesapeaki whole genome sequence.</title>
        <authorList>
            <person name="Bogema D.R."/>
        </authorList>
    </citation>
    <scope>NUCLEOTIDE SEQUENCE [LARGE SCALE GENOMIC DNA]</scope>
    <source>
        <strain evidence="3">ATCC PRA-425</strain>
    </source>
</reference>